<gene>
    <name evidence="5" type="ORF">ENP34_02825</name>
</gene>
<comment type="similarity">
    <text evidence="1">Belongs to the GSP E family.</text>
</comment>
<protein>
    <recommendedName>
        <fullName evidence="4">Bacterial type II secretion system protein E domain-containing protein</fullName>
    </recommendedName>
</protein>
<organism evidence="5">
    <name type="scientific">Thermorudis peleae</name>
    <dbReference type="NCBI Taxonomy" id="1382356"/>
    <lineage>
        <taxon>Bacteria</taxon>
        <taxon>Pseudomonadati</taxon>
        <taxon>Thermomicrobiota</taxon>
        <taxon>Thermomicrobia</taxon>
        <taxon>Thermomicrobia incertae sedis</taxon>
        <taxon>Thermorudis</taxon>
    </lineage>
</organism>
<evidence type="ECO:0000256" key="1">
    <source>
        <dbReference type="ARBA" id="ARBA00006611"/>
    </source>
</evidence>
<keyword evidence="3" id="KW-0067">ATP-binding</keyword>
<dbReference type="GO" id="GO:0005524">
    <property type="term" value="F:ATP binding"/>
    <property type="evidence" value="ECO:0007669"/>
    <property type="project" value="UniProtKB-KW"/>
</dbReference>
<evidence type="ECO:0000313" key="5">
    <source>
        <dbReference type="EMBL" id="HEG90363.1"/>
    </source>
</evidence>
<dbReference type="SUPFAM" id="SSF52540">
    <property type="entry name" value="P-loop containing nucleoside triphosphate hydrolases"/>
    <property type="match status" value="1"/>
</dbReference>
<evidence type="ECO:0000256" key="2">
    <source>
        <dbReference type="ARBA" id="ARBA00022741"/>
    </source>
</evidence>
<evidence type="ECO:0000259" key="4">
    <source>
        <dbReference type="Pfam" id="PF00437"/>
    </source>
</evidence>
<dbReference type="AlphaFoldDB" id="A0A831TFL5"/>
<evidence type="ECO:0000256" key="3">
    <source>
        <dbReference type="ARBA" id="ARBA00022840"/>
    </source>
</evidence>
<sequence>MDRNLVTASLLGVLSQRLLRAVCARCAEPYQPDPHVLRELFGAPPAGYRWRRGRGCAHCHGTGYRGRIPAGELWEPSERDRLLIAKGAPLAALAASARASTLSAAEDLEDKLRLGLTTPEEVVRTLVGSLGLISAVPLTTGFASWLAVRTAPEHLPHDHHGHHHH</sequence>
<comment type="caution">
    <text evidence="5">The sequence shown here is derived from an EMBL/GenBank/DDBJ whole genome shotgun (WGS) entry which is preliminary data.</text>
</comment>
<dbReference type="GO" id="GO:0016887">
    <property type="term" value="F:ATP hydrolysis activity"/>
    <property type="evidence" value="ECO:0007669"/>
    <property type="project" value="TreeGrafter"/>
</dbReference>
<dbReference type="EMBL" id="DSIY01000060">
    <property type="protein sequence ID" value="HEG90363.1"/>
    <property type="molecule type" value="Genomic_DNA"/>
</dbReference>
<dbReference type="InterPro" id="IPR027417">
    <property type="entry name" value="P-loop_NTPase"/>
</dbReference>
<keyword evidence="2" id="KW-0547">Nucleotide-binding</keyword>
<feature type="domain" description="Bacterial type II secretion system protein E" evidence="4">
    <location>
        <begin position="3"/>
        <end position="124"/>
    </location>
</feature>
<accession>A0A831TFL5</accession>
<dbReference type="PANTHER" id="PTHR30258:SF2">
    <property type="entry name" value="COMG OPERON PROTEIN 1"/>
    <property type="match status" value="1"/>
</dbReference>
<proteinExistence type="inferred from homology"/>
<name>A0A831TFL5_9BACT</name>
<dbReference type="PANTHER" id="PTHR30258">
    <property type="entry name" value="TYPE II SECRETION SYSTEM PROTEIN GSPE-RELATED"/>
    <property type="match status" value="1"/>
</dbReference>
<dbReference type="Gene3D" id="3.40.50.300">
    <property type="entry name" value="P-loop containing nucleotide triphosphate hydrolases"/>
    <property type="match status" value="1"/>
</dbReference>
<reference evidence="5" key="1">
    <citation type="journal article" date="2020" name="mSystems">
        <title>Genome- and Community-Level Interaction Insights into Carbon Utilization and Element Cycling Functions of Hydrothermarchaeota in Hydrothermal Sediment.</title>
        <authorList>
            <person name="Zhou Z."/>
            <person name="Liu Y."/>
            <person name="Xu W."/>
            <person name="Pan J."/>
            <person name="Luo Z.H."/>
            <person name="Li M."/>
        </authorList>
    </citation>
    <scope>NUCLEOTIDE SEQUENCE [LARGE SCALE GENOMIC DNA]</scope>
    <source>
        <strain evidence="5">SpSt-210</strain>
    </source>
</reference>
<dbReference type="GO" id="GO:0005886">
    <property type="term" value="C:plasma membrane"/>
    <property type="evidence" value="ECO:0007669"/>
    <property type="project" value="TreeGrafter"/>
</dbReference>
<dbReference type="Pfam" id="PF00437">
    <property type="entry name" value="T2SSE"/>
    <property type="match status" value="1"/>
</dbReference>
<dbReference type="InterPro" id="IPR001482">
    <property type="entry name" value="T2SS/T4SS_dom"/>
</dbReference>